<evidence type="ECO:0000256" key="8">
    <source>
        <dbReference type="ARBA" id="ARBA00047899"/>
    </source>
</evidence>
<reference evidence="12 13" key="1">
    <citation type="submission" date="2018-01" db="EMBL/GenBank/DDBJ databases">
        <title>Genome characterization of the sugarcane-associated fungus Trichoderma ghanense CCMA-1212 and their application in lignocelulose bioconversion.</title>
        <authorList>
            <person name="Steindorff A.S."/>
            <person name="Mendes T.D."/>
            <person name="Vilela E.S.D."/>
            <person name="Rodrigues D.S."/>
            <person name="Formighieri E.F."/>
            <person name="Melo I.S."/>
            <person name="Favaro L.C.L."/>
        </authorList>
    </citation>
    <scope>NUCLEOTIDE SEQUENCE [LARGE SCALE GENOMIC DNA]</scope>
    <source>
        <strain evidence="12 13">CCMA-1212</strain>
    </source>
</reference>
<dbReference type="PANTHER" id="PTHR38248">
    <property type="entry name" value="FUNK1 6"/>
    <property type="match status" value="1"/>
</dbReference>
<dbReference type="EC" id="2.7.11.1" evidence="3"/>
<dbReference type="EMBL" id="PPTA01000001">
    <property type="protein sequence ID" value="TFB07258.1"/>
    <property type="molecule type" value="Genomic_DNA"/>
</dbReference>
<comment type="function">
    <text evidence="1">Component of the EKC/KEOPS complex that is required for the formation of a threonylcarbamoyl group on adenosine at position 37 (t(6)A37) in tRNAs that read codons beginning with adenine. The complex is probably involved in the transfer of the threonylcarbamoyl moiety of threonylcarbamoyl-AMP (TC-AMP) to the N6 group of A37. BUD32 has ATPase activity in the context of the EKC/KEOPS complex and likely plays a supporting role to the catalytic subunit KAE1. The EKC/KEOPS complex also promotes both telomere uncapping and telomere elongation. The complex is required for efficient recruitment of transcriptional coactivators.</text>
</comment>
<evidence type="ECO:0000313" key="12">
    <source>
        <dbReference type="EMBL" id="TFB07258.1"/>
    </source>
</evidence>
<dbReference type="InterPro" id="IPR008266">
    <property type="entry name" value="Tyr_kinase_AS"/>
</dbReference>
<organism evidence="12 13">
    <name type="scientific">Trichoderma ghanense</name>
    <dbReference type="NCBI Taxonomy" id="65468"/>
    <lineage>
        <taxon>Eukaryota</taxon>
        <taxon>Fungi</taxon>
        <taxon>Dikarya</taxon>
        <taxon>Ascomycota</taxon>
        <taxon>Pezizomycotina</taxon>
        <taxon>Sordariomycetes</taxon>
        <taxon>Hypocreomycetidae</taxon>
        <taxon>Hypocreales</taxon>
        <taxon>Hypocreaceae</taxon>
        <taxon>Trichoderma</taxon>
    </lineage>
</organism>
<gene>
    <name evidence="12" type="ORF">CCMA1212_001248</name>
</gene>
<dbReference type="InterPro" id="IPR040976">
    <property type="entry name" value="Pkinase_fungal"/>
</dbReference>
<dbReference type="SUPFAM" id="SSF56112">
    <property type="entry name" value="Protein kinase-like (PK-like)"/>
    <property type="match status" value="1"/>
</dbReference>
<feature type="domain" description="Protein kinase" evidence="11">
    <location>
        <begin position="482"/>
        <end position="824"/>
    </location>
</feature>
<evidence type="ECO:0000256" key="2">
    <source>
        <dbReference type="ARBA" id="ARBA00011534"/>
    </source>
</evidence>
<evidence type="ECO:0000256" key="4">
    <source>
        <dbReference type="ARBA" id="ARBA00013948"/>
    </source>
</evidence>
<dbReference type="PROSITE" id="PS50011">
    <property type="entry name" value="PROTEIN_KINASE_DOM"/>
    <property type="match status" value="1"/>
</dbReference>
<feature type="region of interest" description="Disordered" evidence="10">
    <location>
        <begin position="142"/>
        <end position="171"/>
    </location>
</feature>
<sequence length="824" mass="92747">MDVLTPAELDAIENNPLGDALNPIREALREADSTLGSFQLDGTTDVVEDADAPERPRLFVAALTRLLGIFFGSEAPTLLASRTGGRDLLSDLYAVRSLLRPNDNRTTDIAYQYFRPLSRAVIRRAPDVEIWAAVVHLILATSRSTPPPSAPPSFETPITHSSASQQGSEQSRQVIEDRVFEEIRHCTHRAVEGFHEKYFQGRKWNRRANQIWHRAKSHYSDGDRRWTQLPKKGTEDDVCKWWLNLQKELLANERTAFFRSSGDNRVGTEAQRQLDLFVKLKRDGLKHDWKHVLVVGELKESDKNSKALWLQIGSAVRNVFAAQPTRRFVHAFSLRGTEMENWVYDRSGPYSGAAFDIHDQPEKFIQVMCGYLMMNDEELGLDTFITHKDHRLFAAMSAEPRTSKRKRKLELDANPIAFQRAIVCRGTSCFRARDVGSTELDTVVKFSWTSSKRPPEADLLTKAHERGVKGLAKLVGYCEEVTRISKLREGLVFGTPYKFRDVPGGSGASASQSRLGGQSLQFSSPSVGSNASRKRKSVAETSRVAKRSRSHSSLRKRGADESELSYSIEAPQGTSLVQKDQDLPYDDRILRVLAISPAGRCINQFRSVLELLEALCDAIKVHRSLYLDGKILHRDISENNIIITDPEKSDGFKGMLIDLDLAKEEGKGPSGARHRTGTMEFMAIEVLLGTSHTYRHDLEAFFYVLIWLSARRGWALSRAPAPRKSCLSLWFTGSYQDIARVKRGDMSDQAGLEVILDEFPTEFNHVKPLCKKIRDILFLHRSFTGTPKDPNLLYDPIIAAFDDAIAGIRAGDTETRLEEIYSTI</sequence>
<dbReference type="RefSeq" id="XP_073563459.1">
    <property type="nucleotide sequence ID" value="XM_073698681.1"/>
</dbReference>
<evidence type="ECO:0000256" key="3">
    <source>
        <dbReference type="ARBA" id="ARBA00012513"/>
    </source>
</evidence>
<feature type="compositionally biased region" description="Polar residues" evidence="10">
    <location>
        <begin position="158"/>
        <end position="171"/>
    </location>
</feature>
<dbReference type="Pfam" id="PF17667">
    <property type="entry name" value="Pkinase_fungal"/>
    <property type="match status" value="1"/>
</dbReference>
<name>A0ABY2HK98_9HYPO</name>
<proteinExistence type="predicted"/>
<dbReference type="GeneID" id="300573131"/>
<evidence type="ECO:0000256" key="6">
    <source>
        <dbReference type="ARBA" id="ARBA00030980"/>
    </source>
</evidence>
<feature type="region of interest" description="Disordered" evidence="10">
    <location>
        <begin position="503"/>
        <end position="565"/>
    </location>
</feature>
<evidence type="ECO:0000256" key="7">
    <source>
        <dbReference type="ARBA" id="ARBA00033194"/>
    </source>
</evidence>
<dbReference type="PANTHER" id="PTHR38248:SF2">
    <property type="entry name" value="FUNK1 11"/>
    <property type="match status" value="1"/>
</dbReference>
<dbReference type="InterPro" id="IPR000719">
    <property type="entry name" value="Prot_kinase_dom"/>
</dbReference>
<dbReference type="Proteomes" id="UP001642720">
    <property type="component" value="Unassembled WGS sequence"/>
</dbReference>
<evidence type="ECO:0000256" key="5">
    <source>
        <dbReference type="ARBA" id="ARBA00019973"/>
    </source>
</evidence>
<dbReference type="PROSITE" id="PS00109">
    <property type="entry name" value="PROTEIN_KINASE_TYR"/>
    <property type="match status" value="1"/>
</dbReference>
<comment type="caution">
    <text evidence="12">The sequence shown here is derived from an EMBL/GenBank/DDBJ whole genome shotgun (WGS) entry which is preliminary data.</text>
</comment>
<evidence type="ECO:0000259" key="11">
    <source>
        <dbReference type="PROSITE" id="PS50011"/>
    </source>
</evidence>
<feature type="compositionally biased region" description="Polar residues" evidence="10">
    <location>
        <begin position="508"/>
        <end position="531"/>
    </location>
</feature>
<comment type="subunit">
    <text evidence="2">Component of the EKC/KEOPS complex composed of at least BUD32, CGI121, GON7, KAE1 and PCC1; the whole complex dimerizes.</text>
</comment>
<keyword evidence="13" id="KW-1185">Reference proteome</keyword>
<feature type="compositionally biased region" description="Basic residues" evidence="10">
    <location>
        <begin position="544"/>
        <end position="556"/>
    </location>
</feature>
<evidence type="ECO:0000256" key="9">
    <source>
        <dbReference type="ARBA" id="ARBA00048679"/>
    </source>
</evidence>
<protein>
    <recommendedName>
        <fullName evidence="5">EKC/KEOPS complex subunit BUD32</fullName>
        <ecNumber evidence="3">2.7.11.1</ecNumber>
    </recommendedName>
    <alternativeName>
        <fullName evidence="6 7">Atypical Serine/threonine protein kinase BUD32</fullName>
    </alternativeName>
    <alternativeName>
        <fullName evidence="4">EKC/KEOPS complex subunit bud32</fullName>
    </alternativeName>
</protein>
<comment type="catalytic activity">
    <reaction evidence="8">
        <text>L-threonyl-[protein] + ATP = O-phospho-L-threonyl-[protein] + ADP + H(+)</text>
        <dbReference type="Rhea" id="RHEA:46608"/>
        <dbReference type="Rhea" id="RHEA-COMP:11060"/>
        <dbReference type="Rhea" id="RHEA-COMP:11605"/>
        <dbReference type="ChEBI" id="CHEBI:15378"/>
        <dbReference type="ChEBI" id="CHEBI:30013"/>
        <dbReference type="ChEBI" id="CHEBI:30616"/>
        <dbReference type="ChEBI" id="CHEBI:61977"/>
        <dbReference type="ChEBI" id="CHEBI:456216"/>
        <dbReference type="EC" id="2.7.11.1"/>
    </reaction>
</comment>
<evidence type="ECO:0000256" key="1">
    <source>
        <dbReference type="ARBA" id="ARBA00003747"/>
    </source>
</evidence>
<dbReference type="InterPro" id="IPR011009">
    <property type="entry name" value="Kinase-like_dom_sf"/>
</dbReference>
<dbReference type="Gene3D" id="1.10.510.10">
    <property type="entry name" value="Transferase(Phosphotransferase) domain 1"/>
    <property type="match status" value="1"/>
</dbReference>
<comment type="catalytic activity">
    <reaction evidence="9">
        <text>L-seryl-[protein] + ATP = O-phospho-L-seryl-[protein] + ADP + H(+)</text>
        <dbReference type="Rhea" id="RHEA:17989"/>
        <dbReference type="Rhea" id="RHEA-COMP:9863"/>
        <dbReference type="Rhea" id="RHEA-COMP:11604"/>
        <dbReference type="ChEBI" id="CHEBI:15378"/>
        <dbReference type="ChEBI" id="CHEBI:29999"/>
        <dbReference type="ChEBI" id="CHEBI:30616"/>
        <dbReference type="ChEBI" id="CHEBI:83421"/>
        <dbReference type="ChEBI" id="CHEBI:456216"/>
        <dbReference type="EC" id="2.7.11.1"/>
    </reaction>
</comment>
<evidence type="ECO:0000313" key="13">
    <source>
        <dbReference type="Proteomes" id="UP001642720"/>
    </source>
</evidence>
<evidence type="ECO:0000256" key="10">
    <source>
        <dbReference type="SAM" id="MobiDB-lite"/>
    </source>
</evidence>
<accession>A0ABY2HK98</accession>